<dbReference type="AlphaFoldDB" id="A0A285PIR3"/>
<dbReference type="InterPro" id="IPR000462">
    <property type="entry name" value="CDP-OH_P_trans"/>
</dbReference>
<keyword evidence="3" id="KW-1133">Transmembrane helix</keyword>
<dbReference type="GO" id="GO:0016780">
    <property type="term" value="F:phosphotransferase activity, for other substituted phosphate groups"/>
    <property type="evidence" value="ECO:0007669"/>
    <property type="project" value="InterPro"/>
</dbReference>
<reference evidence="4 5" key="1">
    <citation type="submission" date="2017-09" db="EMBL/GenBank/DDBJ databases">
        <authorList>
            <person name="Ehlers B."/>
            <person name="Leendertz F.H."/>
        </authorList>
    </citation>
    <scope>NUCLEOTIDE SEQUENCE [LARGE SCALE GENOMIC DNA]</scope>
    <source>
        <strain evidence="4 5">DSM 18289</strain>
    </source>
</reference>
<evidence type="ECO:0000313" key="5">
    <source>
        <dbReference type="Proteomes" id="UP000219439"/>
    </source>
</evidence>
<dbReference type="InterPro" id="IPR048254">
    <property type="entry name" value="CDP_ALCOHOL_P_TRANSF_CS"/>
</dbReference>
<evidence type="ECO:0000256" key="2">
    <source>
        <dbReference type="RuleBase" id="RU003750"/>
    </source>
</evidence>
<gene>
    <name evidence="4" type="ORF">SAMN06265368_4743</name>
</gene>
<dbReference type="RefSeq" id="WP_097155998.1">
    <property type="nucleotide sequence ID" value="NZ_OBEL01000010.1"/>
</dbReference>
<evidence type="ECO:0000256" key="1">
    <source>
        <dbReference type="ARBA" id="ARBA00022679"/>
    </source>
</evidence>
<feature type="transmembrane region" description="Helical" evidence="3">
    <location>
        <begin position="109"/>
        <end position="132"/>
    </location>
</feature>
<protein>
    <submittedName>
        <fullName evidence="4">Phosphatidylglycerophosphate synthase</fullName>
    </submittedName>
</protein>
<dbReference type="GO" id="GO:0016020">
    <property type="term" value="C:membrane"/>
    <property type="evidence" value="ECO:0007669"/>
    <property type="project" value="InterPro"/>
</dbReference>
<keyword evidence="1 2" id="KW-0808">Transferase</keyword>
<dbReference type="Pfam" id="PF01066">
    <property type="entry name" value="CDP-OH_P_transf"/>
    <property type="match status" value="1"/>
</dbReference>
<dbReference type="Gene3D" id="1.20.120.1760">
    <property type="match status" value="1"/>
</dbReference>
<dbReference type="InterPro" id="IPR043130">
    <property type="entry name" value="CDP-OH_PTrfase_TM_dom"/>
</dbReference>
<dbReference type="GO" id="GO:0008654">
    <property type="term" value="P:phospholipid biosynthetic process"/>
    <property type="evidence" value="ECO:0007669"/>
    <property type="project" value="InterPro"/>
</dbReference>
<evidence type="ECO:0000256" key="3">
    <source>
        <dbReference type="SAM" id="Phobius"/>
    </source>
</evidence>
<feature type="transmembrane region" description="Helical" evidence="3">
    <location>
        <begin position="83"/>
        <end position="103"/>
    </location>
</feature>
<comment type="similarity">
    <text evidence="2">Belongs to the CDP-alcohol phosphatidyltransferase class-I family.</text>
</comment>
<dbReference type="EMBL" id="OBEL01000010">
    <property type="protein sequence ID" value="SNZ21619.1"/>
    <property type="molecule type" value="Genomic_DNA"/>
</dbReference>
<keyword evidence="5" id="KW-1185">Reference proteome</keyword>
<organism evidence="4 5">
    <name type="scientific">Cohaesibacter gelatinilyticus</name>
    <dbReference type="NCBI Taxonomy" id="372072"/>
    <lineage>
        <taxon>Bacteria</taxon>
        <taxon>Pseudomonadati</taxon>
        <taxon>Pseudomonadota</taxon>
        <taxon>Alphaproteobacteria</taxon>
        <taxon>Hyphomicrobiales</taxon>
        <taxon>Cohaesibacteraceae</taxon>
    </lineage>
</organism>
<name>A0A285PIR3_9HYPH</name>
<dbReference type="PROSITE" id="PS00379">
    <property type="entry name" value="CDP_ALCOHOL_P_TRANSF"/>
    <property type="match status" value="1"/>
</dbReference>
<sequence length="217" mass="23492">MFDARLRRLIDPPMNRLGQTMVSIGISANQVTSVGLVLGVIAGLLITQQFYLWGLVVLLLSRVMDGLDGAVARASCKTDLGGYLDIVFDFIFYGLIPLGFALADPDKNAVAACVLLMAFYANGASFLAYAIMAEKREISTESHGSKSLYFTGGLAEAGETFAVFAAFCLFPTAFAWIAYGFALITAITTISRIILATQVFRDLPEEVAEEIFEQENS</sequence>
<evidence type="ECO:0000313" key="4">
    <source>
        <dbReference type="EMBL" id="SNZ21619.1"/>
    </source>
</evidence>
<accession>A0A285PIR3</accession>
<dbReference type="Proteomes" id="UP000219439">
    <property type="component" value="Unassembled WGS sequence"/>
</dbReference>
<dbReference type="OrthoDB" id="9790577at2"/>
<keyword evidence="3" id="KW-0812">Transmembrane</keyword>
<keyword evidence="3" id="KW-0472">Membrane</keyword>
<proteinExistence type="inferred from homology"/>